<dbReference type="EMBL" id="BNCQ01000025">
    <property type="protein sequence ID" value="GIM07895.1"/>
    <property type="molecule type" value="Genomic_DNA"/>
</dbReference>
<dbReference type="InterPro" id="IPR052981">
    <property type="entry name" value="Ingression_C2_domain"/>
</dbReference>
<dbReference type="Gene3D" id="2.60.40.150">
    <property type="entry name" value="C2 domain"/>
    <property type="match status" value="1"/>
</dbReference>
<feature type="domain" description="C2" evidence="1">
    <location>
        <begin position="1"/>
        <end position="104"/>
    </location>
</feature>
<protein>
    <recommendedName>
        <fullName evidence="1">C2 domain-containing protein</fullName>
    </recommendedName>
</protein>
<accession>A0A8J4CM18</accession>
<dbReference type="PANTHER" id="PTHR47052">
    <property type="entry name" value="CONSERVED SERINE PROLINE-RICH PROTEIN (AFU_ORTHOLOGUE AFUA_2G01790)"/>
    <property type="match status" value="1"/>
</dbReference>
<dbReference type="PROSITE" id="PS50004">
    <property type="entry name" value="C2"/>
    <property type="match status" value="1"/>
</dbReference>
<evidence type="ECO:0000313" key="2">
    <source>
        <dbReference type="EMBL" id="GIL82513.1"/>
    </source>
</evidence>
<dbReference type="AlphaFoldDB" id="A0A8J4CM18"/>
<dbReference type="OrthoDB" id="419768at2759"/>
<dbReference type="PANTHER" id="PTHR47052:SF3">
    <property type="entry name" value="INGRESSION PROTEIN 1"/>
    <property type="match status" value="1"/>
</dbReference>
<dbReference type="SMART" id="SM00239">
    <property type="entry name" value="C2"/>
    <property type="match status" value="1"/>
</dbReference>
<sequence>MMIESGVMNITLEYAKDLKSGDWFANRQDPYCILRVGGQTFRTHTAKGGGRNPVWNETFRVNIMDENDVSLDIKDEDLGRDDLIGNASFSFSRARHVGNDRQEVAVFRPKSRKQHGFVSVSLKWSPHRVLVGMSQQHPQWAAAHFGGTLQQQICYVIAKAPRCQQQAAGVDDTSPLVYGNGIYQQQAQPPHLAAGQIAQAVVYQPVFAPLAATNKINATTE</sequence>
<dbReference type="SUPFAM" id="SSF49562">
    <property type="entry name" value="C2 domain (Calcium/lipid-binding domain, CaLB)"/>
    <property type="match status" value="1"/>
</dbReference>
<dbReference type="InterPro" id="IPR035892">
    <property type="entry name" value="C2_domain_sf"/>
</dbReference>
<gene>
    <name evidence="2" type="ORF">Vretifemale_11335</name>
    <name evidence="3" type="ORF">Vretimale_11938</name>
</gene>
<evidence type="ECO:0000259" key="1">
    <source>
        <dbReference type="PROSITE" id="PS50004"/>
    </source>
</evidence>
<keyword evidence="4" id="KW-1185">Reference proteome</keyword>
<dbReference type="Proteomes" id="UP000722791">
    <property type="component" value="Unassembled WGS sequence"/>
</dbReference>
<evidence type="ECO:0000313" key="4">
    <source>
        <dbReference type="Proteomes" id="UP000747110"/>
    </source>
</evidence>
<dbReference type="Pfam" id="PF00168">
    <property type="entry name" value="C2"/>
    <property type="match status" value="1"/>
</dbReference>
<comment type="caution">
    <text evidence="2">The sequence shown here is derived from an EMBL/GenBank/DDBJ whole genome shotgun (WGS) entry which is preliminary data.</text>
</comment>
<proteinExistence type="predicted"/>
<dbReference type="InterPro" id="IPR000008">
    <property type="entry name" value="C2_dom"/>
</dbReference>
<organism evidence="2 4">
    <name type="scientific">Volvox reticuliferus</name>
    <dbReference type="NCBI Taxonomy" id="1737510"/>
    <lineage>
        <taxon>Eukaryota</taxon>
        <taxon>Viridiplantae</taxon>
        <taxon>Chlorophyta</taxon>
        <taxon>core chlorophytes</taxon>
        <taxon>Chlorophyceae</taxon>
        <taxon>CS clade</taxon>
        <taxon>Chlamydomonadales</taxon>
        <taxon>Volvocaceae</taxon>
        <taxon>Volvox</taxon>
    </lineage>
</organism>
<dbReference type="EMBL" id="BNCP01000024">
    <property type="protein sequence ID" value="GIL82513.1"/>
    <property type="molecule type" value="Genomic_DNA"/>
</dbReference>
<dbReference type="Proteomes" id="UP000747110">
    <property type="component" value="Unassembled WGS sequence"/>
</dbReference>
<reference evidence="2" key="1">
    <citation type="journal article" date="2021" name="Proc. Natl. Acad. Sci. U.S.A.">
        <title>Three genomes in the algal genus Volvox reveal the fate of a haploid sex-determining region after a transition to homothallism.</title>
        <authorList>
            <person name="Yamamoto K."/>
            <person name="Hamaji T."/>
            <person name="Kawai-Toyooka H."/>
            <person name="Matsuzaki R."/>
            <person name="Takahashi F."/>
            <person name="Nishimura Y."/>
            <person name="Kawachi M."/>
            <person name="Noguchi H."/>
            <person name="Minakuchi Y."/>
            <person name="Umen J.G."/>
            <person name="Toyoda A."/>
            <person name="Nozaki H."/>
        </authorList>
    </citation>
    <scope>NUCLEOTIDE SEQUENCE</scope>
    <source>
        <strain evidence="3">NIES-3785</strain>
        <strain evidence="2">NIES-3786</strain>
    </source>
</reference>
<name>A0A8J4CM18_9CHLO</name>
<evidence type="ECO:0000313" key="3">
    <source>
        <dbReference type="EMBL" id="GIM07895.1"/>
    </source>
</evidence>